<dbReference type="AlphaFoldDB" id="A0A936Z958"/>
<keyword evidence="2" id="KW-1185">Reference proteome</keyword>
<reference evidence="1" key="1">
    <citation type="submission" date="2021-01" db="EMBL/GenBank/DDBJ databases">
        <title>Microvirga sp.</title>
        <authorList>
            <person name="Kim M.K."/>
        </authorList>
    </citation>
    <scope>NUCLEOTIDE SEQUENCE</scope>
    <source>
        <strain evidence="1">5420S-16</strain>
    </source>
</reference>
<dbReference type="RefSeq" id="WP_202056280.1">
    <property type="nucleotide sequence ID" value="NZ_JAEQMY010000004.1"/>
</dbReference>
<name>A0A936Z958_9HYPH</name>
<organism evidence="1 2">
    <name type="scientific">Microvirga aerilata</name>
    <dbReference type="NCBI Taxonomy" id="670292"/>
    <lineage>
        <taxon>Bacteria</taxon>
        <taxon>Pseudomonadati</taxon>
        <taxon>Pseudomonadota</taxon>
        <taxon>Alphaproteobacteria</taxon>
        <taxon>Hyphomicrobiales</taxon>
        <taxon>Methylobacteriaceae</taxon>
        <taxon>Microvirga</taxon>
    </lineage>
</organism>
<gene>
    <name evidence="1" type="ORF">JKG68_04615</name>
</gene>
<accession>A0A936Z958</accession>
<dbReference type="Gene3D" id="2.40.320.10">
    <property type="entry name" value="Hypothetical Protein Pfu-838710-001"/>
    <property type="match status" value="1"/>
</dbReference>
<comment type="caution">
    <text evidence="1">The sequence shown here is derived from an EMBL/GenBank/DDBJ whole genome shotgun (WGS) entry which is preliminary data.</text>
</comment>
<sequence length="235" mass="25746">MKSFRRFLVAPCLARMISRDLGVDRQIVEGYLSSQPGKDQFIRLEANQAHFVLSGSDPAGDVLENLAPLPREHAEALFGLCIGQISYDRLNVPAQSDLGYTIQIDRVVYPCSIDLITVAFADAQQAEAFEIPMWFGPEVTAEYAYEWRYIALNGLQSNPEVPLLSQQVEAVLDMLDQSKQAVQASNMSAADDVIVALSRSLETSGLLKATKESAVPPALEPVAEEFCGPVKRSAQ</sequence>
<evidence type="ECO:0000313" key="2">
    <source>
        <dbReference type="Proteomes" id="UP000605848"/>
    </source>
</evidence>
<protein>
    <submittedName>
        <fullName evidence="1">Uncharacterized protein</fullName>
    </submittedName>
</protein>
<dbReference type="EMBL" id="JAEQMY010000004">
    <property type="protein sequence ID" value="MBL0403240.1"/>
    <property type="molecule type" value="Genomic_DNA"/>
</dbReference>
<proteinExistence type="predicted"/>
<evidence type="ECO:0000313" key="1">
    <source>
        <dbReference type="EMBL" id="MBL0403240.1"/>
    </source>
</evidence>
<dbReference type="Proteomes" id="UP000605848">
    <property type="component" value="Unassembled WGS sequence"/>
</dbReference>